<evidence type="ECO:0000313" key="3">
    <source>
        <dbReference type="EMBL" id="EDM80044.1"/>
    </source>
</evidence>
<proteinExistence type="predicted"/>
<dbReference type="STRING" id="391625.PPSIR1_20494"/>
<keyword evidence="3" id="KW-0687">Ribonucleoprotein</keyword>
<dbReference type="Gene3D" id="3.40.50.150">
    <property type="entry name" value="Vaccinia Virus protein VP39"/>
    <property type="match status" value="1"/>
</dbReference>
<evidence type="ECO:0000256" key="1">
    <source>
        <dbReference type="ARBA" id="ARBA00022603"/>
    </source>
</evidence>
<dbReference type="eggNOG" id="COG2264">
    <property type="taxonomic scope" value="Bacteria"/>
</dbReference>
<dbReference type="InterPro" id="IPR050078">
    <property type="entry name" value="Ribosomal_L11_MeTrfase_PrmA"/>
</dbReference>
<dbReference type="GO" id="GO:0008276">
    <property type="term" value="F:protein methyltransferase activity"/>
    <property type="evidence" value="ECO:0007669"/>
    <property type="project" value="TreeGrafter"/>
</dbReference>
<keyword evidence="3" id="KW-0689">Ribosomal protein</keyword>
<dbReference type="PANTHER" id="PTHR43648:SF1">
    <property type="entry name" value="ELECTRON TRANSFER FLAVOPROTEIN BETA SUBUNIT LYSINE METHYLTRANSFERASE"/>
    <property type="match status" value="1"/>
</dbReference>
<dbReference type="OrthoDB" id="9785995at2"/>
<comment type="caution">
    <text evidence="3">The sequence shown here is derived from an EMBL/GenBank/DDBJ whole genome shotgun (WGS) entry which is preliminary data.</text>
</comment>
<dbReference type="SUPFAM" id="SSF53335">
    <property type="entry name" value="S-adenosyl-L-methionine-dependent methyltransferases"/>
    <property type="match status" value="1"/>
</dbReference>
<dbReference type="AlphaFoldDB" id="A6G275"/>
<evidence type="ECO:0000256" key="2">
    <source>
        <dbReference type="ARBA" id="ARBA00022679"/>
    </source>
</evidence>
<dbReference type="InterPro" id="IPR029063">
    <property type="entry name" value="SAM-dependent_MTases_sf"/>
</dbReference>
<reference evidence="3 4" key="1">
    <citation type="submission" date="2007-06" db="EMBL/GenBank/DDBJ databases">
        <authorList>
            <person name="Shimkets L."/>
            <person name="Ferriera S."/>
            <person name="Johnson J."/>
            <person name="Kravitz S."/>
            <person name="Beeson K."/>
            <person name="Sutton G."/>
            <person name="Rogers Y.-H."/>
            <person name="Friedman R."/>
            <person name="Frazier M."/>
            <person name="Venter J.C."/>
        </authorList>
    </citation>
    <scope>NUCLEOTIDE SEQUENCE [LARGE SCALE GENOMIC DNA]</scope>
    <source>
        <strain evidence="3 4">SIR-1</strain>
    </source>
</reference>
<protein>
    <submittedName>
        <fullName evidence="3">Ribosomal protein L11 methyltransferase</fullName>
    </submittedName>
</protein>
<dbReference type="EMBL" id="ABCS01000014">
    <property type="protein sequence ID" value="EDM80044.1"/>
    <property type="molecule type" value="Genomic_DNA"/>
</dbReference>
<sequence length="342" mass="37005">MTSAEQPETQTDTWTTVRVTLVESAEDEAGMRLDADRLEGLAALIADREGVGGVESRDPFTFVEGPDFVAVERPELVVYTTPEAREAVLGDITRIASMLAMAIAVAAEDHVGDAWRDAWKRHYRTLRFAPEGAPERPTFMTRPSWIAREPDDPEAELVLDPGRAFGTGLHESTRACLQLLVNLAAVPSWQPRRVLDLGCGSGILGLSALRLRPDLGGLQLTDHDPEAVDTSRENAALNGLGEDARVVAQVLDLLTEDADDAPGSDPRADFVFANIRPRVLIPAAARITRMVEPGGLLVLSGILDEEAERVRAAYPELEERGRLHDNDWTALLLARAGGPGGA</sequence>
<keyword evidence="4" id="KW-1185">Reference proteome</keyword>
<accession>A6G275</accession>
<name>A6G275_9BACT</name>
<dbReference type="CDD" id="cd02440">
    <property type="entry name" value="AdoMet_MTases"/>
    <property type="match status" value="1"/>
</dbReference>
<evidence type="ECO:0000313" key="4">
    <source>
        <dbReference type="Proteomes" id="UP000005801"/>
    </source>
</evidence>
<organism evidence="3 4">
    <name type="scientific">Plesiocystis pacifica SIR-1</name>
    <dbReference type="NCBI Taxonomy" id="391625"/>
    <lineage>
        <taxon>Bacteria</taxon>
        <taxon>Pseudomonadati</taxon>
        <taxon>Myxococcota</taxon>
        <taxon>Polyangia</taxon>
        <taxon>Nannocystales</taxon>
        <taxon>Nannocystaceae</taxon>
        <taxon>Plesiocystis</taxon>
    </lineage>
</organism>
<dbReference type="RefSeq" id="WP_006970824.1">
    <property type="nucleotide sequence ID" value="NZ_ABCS01000014.1"/>
</dbReference>
<dbReference type="GO" id="GO:0005840">
    <property type="term" value="C:ribosome"/>
    <property type="evidence" value="ECO:0007669"/>
    <property type="project" value="UniProtKB-KW"/>
</dbReference>
<dbReference type="Pfam" id="PF06325">
    <property type="entry name" value="PrmA"/>
    <property type="match status" value="1"/>
</dbReference>
<keyword evidence="1 3" id="KW-0489">Methyltransferase</keyword>
<dbReference type="GO" id="GO:0032259">
    <property type="term" value="P:methylation"/>
    <property type="evidence" value="ECO:0007669"/>
    <property type="project" value="UniProtKB-KW"/>
</dbReference>
<dbReference type="PANTHER" id="PTHR43648">
    <property type="entry name" value="ELECTRON TRANSFER FLAVOPROTEIN BETA SUBUNIT LYSINE METHYLTRANSFERASE"/>
    <property type="match status" value="1"/>
</dbReference>
<gene>
    <name evidence="3" type="ORF">PPSIR1_20494</name>
</gene>
<dbReference type="Proteomes" id="UP000005801">
    <property type="component" value="Unassembled WGS sequence"/>
</dbReference>
<keyword evidence="2 3" id="KW-0808">Transferase</keyword>